<feature type="transmembrane region" description="Helical" evidence="1">
    <location>
        <begin position="21"/>
        <end position="42"/>
    </location>
</feature>
<keyword evidence="1" id="KW-0812">Transmembrane</keyword>
<gene>
    <name evidence="2" type="ORF">HKN21_16505</name>
</gene>
<proteinExistence type="predicted"/>
<organism evidence="2 3">
    <name type="scientific">Eiseniibacteriota bacterium</name>
    <dbReference type="NCBI Taxonomy" id="2212470"/>
    <lineage>
        <taxon>Bacteria</taxon>
        <taxon>Candidatus Eiseniibacteriota</taxon>
    </lineage>
</organism>
<dbReference type="GO" id="GO:0090313">
    <property type="term" value="P:regulation of protein targeting to membrane"/>
    <property type="evidence" value="ECO:0007669"/>
    <property type="project" value="TreeGrafter"/>
</dbReference>
<keyword evidence="1" id="KW-1133">Transmembrane helix</keyword>
<reference evidence="2 3" key="1">
    <citation type="submission" date="2020-03" db="EMBL/GenBank/DDBJ databases">
        <title>Metabolic flexibility allows generalist bacteria to become dominant in a frequently disturbed ecosystem.</title>
        <authorList>
            <person name="Chen Y.-J."/>
            <person name="Leung P.M."/>
            <person name="Bay S.K."/>
            <person name="Hugenholtz P."/>
            <person name="Kessler A.J."/>
            <person name="Shelley G."/>
            <person name="Waite D.W."/>
            <person name="Cook P.L."/>
            <person name="Greening C."/>
        </authorList>
    </citation>
    <scope>NUCLEOTIDE SEQUENCE [LARGE SCALE GENOMIC DNA]</scope>
    <source>
        <strain evidence="2">SS_bin_28</strain>
    </source>
</reference>
<keyword evidence="1" id="KW-0472">Membrane</keyword>
<dbReference type="GO" id="GO:0005886">
    <property type="term" value="C:plasma membrane"/>
    <property type="evidence" value="ECO:0007669"/>
    <property type="project" value="TreeGrafter"/>
</dbReference>
<comment type="caution">
    <text evidence="2">The sequence shown here is derived from an EMBL/GenBank/DDBJ whole genome shotgun (WGS) entry which is preliminary data.</text>
</comment>
<accession>A0A7Y2EEH2</accession>
<name>A0A7Y2EEH2_UNCEI</name>
<evidence type="ECO:0000313" key="3">
    <source>
        <dbReference type="Proteomes" id="UP000547674"/>
    </source>
</evidence>
<dbReference type="EMBL" id="JABDJR010000662">
    <property type="protein sequence ID" value="NNF08364.1"/>
    <property type="molecule type" value="Genomic_DNA"/>
</dbReference>
<dbReference type="AlphaFoldDB" id="A0A7Y2EEH2"/>
<dbReference type="PANTHER" id="PTHR30441">
    <property type="entry name" value="DUF748 DOMAIN-CONTAINING PROTEIN"/>
    <property type="match status" value="1"/>
</dbReference>
<dbReference type="PANTHER" id="PTHR30441:SF8">
    <property type="entry name" value="DUF748 DOMAIN-CONTAINING PROTEIN"/>
    <property type="match status" value="1"/>
</dbReference>
<evidence type="ECO:0000256" key="1">
    <source>
        <dbReference type="SAM" id="Phobius"/>
    </source>
</evidence>
<protein>
    <submittedName>
        <fullName evidence="2">Uncharacterized protein</fullName>
    </submittedName>
</protein>
<feature type="non-terminal residue" evidence="2">
    <location>
        <position position="794"/>
    </location>
</feature>
<sequence>MSASATPSRPKWHLPLLWTRGIVLTIVILSAVIVFGAIGLWITQGDLIAEKASEYLNRRVFDNQQTRISLGSVSGFPMRDLRIDNALFEQKVGEDWVPFVAADTLKLEYDLWAIVNGRYQIQKVVGQGLEFRLKESPDGGYSLPALQGTSESNQPSSFALDLDALEIRDGAVELDIPGMPTKFDGVDAEMTFLVRGSQIHLDFRRFRAETFNDSLGTIAFNQGALTINPGIVMKDFDGVWNEARVQIDGIPTPAEDRPGTLQIDAVNLPLAQVGGLYNLPHLDPGHVERGEIDLRFSEAGVAFTASGAFLWEGVPIDVTEAEARLTDTSFQITALQAKAQGATVRGGTISLPRDDNSLNLSVDLEGFDPRDFEFLPENFQIPGSFTGEVNLRVPDRSRMNEYLYAVARLEAGRIYEIPYRSAFLNLQGGAATGWQIDSVLVELSDARFNGRGRYGETRTNLRLNYLGNLRPLRELLNLEELRGDGVVAATLKGPAKALRMEAQGTLWNLNVANLEIPELRLMKAAGPITGERNFEMDFETKAPFLMAGQRVNQAQGKLLLKSDRLLMDNLALSQGDTTLVVTGEMTWEPNLLIEATTAKANLGDREFVLVRPARLEFDGKRFTSPGLELETPKGKLSVGGAFEPESKYVRCSLSMEDLNPQSVLGPDIELPITFTQVSGELNLEGFIPILDGEANVRLGPLKTDKTGLDSLEASFRVRGSTVQVERITATRGGGVIGVTGEVEMPAPLYTVLEAEVFGPDLDPDATKWNLNADISDVRLSEWLSFIQRDERPYG</sequence>
<evidence type="ECO:0000313" key="2">
    <source>
        <dbReference type="EMBL" id="NNF08364.1"/>
    </source>
</evidence>
<dbReference type="Proteomes" id="UP000547674">
    <property type="component" value="Unassembled WGS sequence"/>
</dbReference>
<dbReference type="InterPro" id="IPR052894">
    <property type="entry name" value="AsmA-related"/>
</dbReference>